<dbReference type="Pfam" id="PF06985">
    <property type="entry name" value="HET"/>
    <property type="match status" value="1"/>
</dbReference>
<keyword evidence="3" id="KW-1185">Reference proteome</keyword>
<feature type="domain" description="Heterokaryon incompatibility" evidence="1">
    <location>
        <begin position="178"/>
        <end position="333"/>
    </location>
</feature>
<organism evidence="2 3">
    <name type="scientific">Fusarium napiforme</name>
    <dbReference type="NCBI Taxonomy" id="42672"/>
    <lineage>
        <taxon>Eukaryota</taxon>
        <taxon>Fungi</taxon>
        <taxon>Dikarya</taxon>
        <taxon>Ascomycota</taxon>
        <taxon>Pezizomycotina</taxon>
        <taxon>Sordariomycetes</taxon>
        <taxon>Hypocreomycetidae</taxon>
        <taxon>Hypocreales</taxon>
        <taxon>Nectriaceae</taxon>
        <taxon>Fusarium</taxon>
        <taxon>Fusarium fujikuroi species complex</taxon>
    </lineage>
</organism>
<proteinExistence type="predicted"/>
<dbReference type="AlphaFoldDB" id="A0A8H5K4T2"/>
<name>A0A8H5K4T2_9HYPO</name>
<evidence type="ECO:0000259" key="1">
    <source>
        <dbReference type="Pfam" id="PF06985"/>
    </source>
</evidence>
<dbReference type="EMBL" id="JAAOAO010000036">
    <property type="protein sequence ID" value="KAF5566809.1"/>
    <property type="molecule type" value="Genomic_DNA"/>
</dbReference>
<sequence>MATTSTDSTPHWASGCPSCKAIWLLFSDPVSASGINLGSSQEALSTTCPNHKVLLEKFNDYVVSQGPHGEDFNDDSIVEFPKPRKGSSVAVSQLLDKDGCHWSLLLAKKDDVPGHPGKGRILNADWVDIEMIKKWKYRCITSHGTKCENPLKVWPTRPAWLVDVQKQCIVPVNKPVDYVAISYAYGSHSPPVITLPAFEELQKPFALETPEFSNFVSPIIRHAMYLTSAIDERYLWADALCVTHHDPKAASEQLRSMGAIYANAIVTIIATDGDSGSGISGLKGISDPRGLNQSVIPFGEENIILRNTSFLDEMIFFSTRPGTYYQRGWTCQEYAMAKRKIIFYDHEVHWVCSCSLWHEELTTFTEIDDELHLQSNIVMAGFPDDSSLSRYFCEYNQRSLTFEEDALPALSGLLSVFSRSFEGGFLYGIPEMFFEHSLCWRATGMEGLQRRIASTRPIESRFEYSDLPSWSWLGWKGSFLDRGQSAIRVGSNYSREQQQVEEAFPITEWYTGRSPADPHHLRRRIRPTWFEKREGYKDFTKPLPPGWKRLSAPGNKPRIYPDGCGKYLFQHEYMLDHDGRPLYWHYPFPVNEIQESTPPFMPEQTPYLFCETVQARLSGHQQDPDKLYMPWDNEAKLCDRFGKYIGRLDLHNKETRDRFPEKVTEGEKGLQVDIVAVCRLKRRSMPWSQEHWETRLPLSEKDLYLVLWVEWKDGVAYRLASGEVIAAEWESLDLQKVSLVLG</sequence>
<evidence type="ECO:0000313" key="3">
    <source>
        <dbReference type="Proteomes" id="UP000574317"/>
    </source>
</evidence>
<dbReference type="InterPro" id="IPR010730">
    <property type="entry name" value="HET"/>
</dbReference>
<reference evidence="2 3" key="1">
    <citation type="submission" date="2020-05" db="EMBL/GenBank/DDBJ databases">
        <title>Identification and distribution of gene clusters putatively required for synthesis of sphingolipid metabolism inhibitors in phylogenetically diverse species of the filamentous fungus Fusarium.</title>
        <authorList>
            <person name="Kim H.-S."/>
            <person name="Busman M."/>
            <person name="Brown D.W."/>
            <person name="Divon H."/>
            <person name="Uhlig S."/>
            <person name="Proctor R.H."/>
        </authorList>
    </citation>
    <scope>NUCLEOTIDE SEQUENCE [LARGE SCALE GENOMIC DNA]</scope>
    <source>
        <strain evidence="2 3">NRRL 25196</strain>
    </source>
</reference>
<protein>
    <submittedName>
        <fullName evidence="2">Heterokaryon incompatibility protein</fullName>
    </submittedName>
</protein>
<dbReference type="PANTHER" id="PTHR33112">
    <property type="entry name" value="DOMAIN PROTEIN, PUTATIVE-RELATED"/>
    <property type="match status" value="1"/>
</dbReference>
<dbReference type="PANTHER" id="PTHR33112:SF12">
    <property type="entry name" value="HETEROKARYON INCOMPATIBILITY DOMAIN-CONTAINING PROTEIN"/>
    <property type="match status" value="1"/>
</dbReference>
<comment type="caution">
    <text evidence="2">The sequence shown here is derived from an EMBL/GenBank/DDBJ whole genome shotgun (WGS) entry which is preliminary data.</text>
</comment>
<gene>
    <name evidence="2" type="ORF">FNAPI_979</name>
</gene>
<dbReference type="Proteomes" id="UP000574317">
    <property type="component" value="Unassembled WGS sequence"/>
</dbReference>
<accession>A0A8H5K4T2</accession>
<evidence type="ECO:0000313" key="2">
    <source>
        <dbReference type="EMBL" id="KAF5566809.1"/>
    </source>
</evidence>